<gene>
    <name evidence="1" type="ORF">CHS0354_035980</name>
</gene>
<protein>
    <submittedName>
        <fullName evidence="1">Uncharacterized protein</fullName>
    </submittedName>
</protein>
<dbReference type="EMBL" id="JAEAOA010002101">
    <property type="protein sequence ID" value="KAK3588842.1"/>
    <property type="molecule type" value="Genomic_DNA"/>
</dbReference>
<keyword evidence="2" id="KW-1185">Reference proteome</keyword>
<sequence length="178" mass="20564">MALTIIYSLIGKKIFCMKKQASEQICHSPITAKAQTTYLSSSLPFQNGNSNTVSIEEHMNESGETISFSLPVEVNKKEEYLDGGKKENFQVESDAKKRWNKKRHKTVRMAAYQTFRWTVFVNNVANPIIYGFCDRKFMKKSVNFTDLFVESAFLGNDQLYQMLECQEHVLVEMTRFSD</sequence>
<name>A0AAE0VTR2_9BIVA</name>
<accession>A0AAE0VTR2</accession>
<dbReference type="Proteomes" id="UP001195483">
    <property type="component" value="Unassembled WGS sequence"/>
</dbReference>
<proteinExistence type="predicted"/>
<comment type="caution">
    <text evidence="1">The sequence shown here is derived from an EMBL/GenBank/DDBJ whole genome shotgun (WGS) entry which is preliminary data.</text>
</comment>
<dbReference type="AlphaFoldDB" id="A0AAE0VTR2"/>
<evidence type="ECO:0000313" key="2">
    <source>
        <dbReference type="Proteomes" id="UP001195483"/>
    </source>
</evidence>
<evidence type="ECO:0000313" key="1">
    <source>
        <dbReference type="EMBL" id="KAK3588842.1"/>
    </source>
</evidence>
<reference evidence="1" key="3">
    <citation type="submission" date="2023-05" db="EMBL/GenBank/DDBJ databases">
        <authorList>
            <person name="Smith C.H."/>
        </authorList>
    </citation>
    <scope>NUCLEOTIDE SEQUENCE</scope>
    <source>
        <strain evidence="1">CHS0354</strain>
        <tissue evidence="1">Mantle</tissue>
    </source>
</reference>
<reference evidence="1" key="1">
    <citation type="journal article" date="2021" name="Genome Biol. Evol.">
        <title>A High-Quality Reference Genome for a Parasitic Bivalve with Doubly Uniparental Inheritance (Bivalvia: Unionida).</title>
        <authorList>
            <person name="Smith C.H."/>
        </authorList>
    </citation>
    <scope>NUCLEOTIDE SEQUENCE</scope>
    <source>
        <strain evidence="1">CHS0354</strain>
    </source>
</reference>
<reference evidence="1" key="2">
    <citation type="journal article" date="2021" name="Genome Biol. Evol.">
        <title>Developing a high-quality reference genome for a parasitic bivalve with doubly uniparental inheritance (Bivalvia: Unionida).</title>
        <authorList>
            <person name="Smith C.H."/>
        </authorList>
    </citation>
    <scope>NUCLEOTIDE SEQUENCE</scope>
    <source>
        <strain evidence="1">CHS0354</strain>
        <tissue evidence="1">Mantle</tissue>
    </source>
</reference>
<organism evidence="1 2">
    <name type="scientific">Potamilus streckersoni</name>
    <dbReference type="NCBI Taxonomy" id="2493646"/>
    <lineage>
        <taxon>Eukaryota</taxon>
        <taxon>Metazoa</taxon>
        <taxon>Spiralia</taxon>
        <taxon>Lophotrochozoa</taxon>
        <taxon>Mollusca</taxon>
        <taxon>Bivalvia</taxon>
        <taxon>Autobranchia</taxon>
        <taxon>Heteroconchia</taxon>
        <taxon>Palaeoheterodonta</taxon>
        <taxon>Unionida</taxon>
        <taxon>Unionoidea</taxon>
        <taxon>Unionidae</taxon>
        <taxon>Ambleminae</taxon>
        <taxon>Lampsilini</taxon>
        <taxon>Potamilus</taxon>
    </lineage>
</organism>